<accession>T0ZFI6</accession>
<keyword evidence="1 2" id="KW-0413">Isomerase</keyword>
<sequence length="104" mass="11137">EAGRLAREILAGLPAGPRAEVLLLPAFTALETVHGVIATDGRVSLGAQNCHWEAAGAFTGEISTAMLAPLCQYVLVGHSERRQLFGETDELVRRKLEAVRGGWD</sequence>
<dbReference type="CDD" id="cd00311">
    <property type="entry name" value="TIM"/>
    <property type="match status" value="1"/>
</dbReference>
<dbReference type="PANTHER" id="PTHR21139">
    <property type="entry name" value="TRIOSEPHOSPHATE ISOMERASE"/>
    <property type="match status" value="1"/>
</dbReference>
<dbReference type="InterPro" id="IPR013785">
    <property type="entry name" value="Aldolase_TIM"/>
</dbReference>
<dbReference type="GO" id="GO:0006096">
    <property type="term" value="P:glycolytic process"/>
    <property type="evidence" value="ECO:0007669"/>
    <property type="project" value="TreeGrafter"/>
</dbReference>
<dbReference type="Pfam" id="PF00121">
    <property type="entry name" value="TIM"/>
    <property type="match status" value="1"/>
</dbReference>
<dbReference type="SUPFAM" id="SSF51351">
    <property type="entry name" value="Triosephosphate isomerase (TIM)"/>
    <property type="match status" value="1"/>
</dbReference>
<proteinExistence type="predicted"/>
<name>T0ZFI6_9ZZZZ</name>
<reference evidence="2" key="1">
    <citation type="submission" date="2013-08" db="EMBL/GenBank/DDBJ databases">
        <authorList>
            <person name="Mendez C."/>
            <person name="Richter M."/>
            <person name="Ferrer M."/>
            <person name="Sanchez J."/>
        </authorList>
    </citation>
    <scope>NUCLEOTIDE SEQUENCE</scope>
</reference>
<evidence type="ECO:0000256" key="1">
    <source>
        <dbReference type="ARBA" id="ARBA00023235"/>
    </source>
</evidence>
<gene>
    <name evidence="2" type="ORF">B2A_14930</name>
</gene>
<dbReference type="GO" id="GO:0004807">
    <property type="term" value="F:triose-phosphate isomerase activity"/>
    <property type="evidence" value="ECO:0007669"/>
    <property type="project" value="UniProtKB-EC"/>
</dbReference>
<evidence type="ECO:0000313" key="2">
    <source>
        <dbReference type="EMBL" id="EQD28470.1"/>
    </source>
</evidence>
<dbReference type="EMBL" id="AUZZ01010863">
    <property type="protein sequence ID" value="EQD28470.1"/>
    <property type="molecule type" value="Genomic_DNA"/>
</dbReference>
<dbReference type="GO" id="GO:0005829">
    <property type="term" value="C:cytosol"/>
    <property type="evidence" value="ECO:0007669"/>
    <property type="project" value="TreeGrafter"/>
</dbReference>
<protein>
    <submittedName>
        <fullName evidence="2">Triosephosphate isomerase</fullName>
        <ecNumber evidence="2">5.3.1.1</ecNumber>
    </submittedName>
</protein>
<dbReference type="AlphaFoldDB" id="T0ZFI6"/>
<dbReference type="InterPro" id="IPR035990">
    <property type="entry name" value="TIM_sf"/>
</dbReference>
<dbReference type="GO" id="GO:0019563">
    <property type="term" value="P:glycerol catabolic process"/>
    <property type="evidence" value="ECO:0007669"/>
    <property type="project" value="TreeGrafter"/>
</dbReference>
<feature type="non-terminal residue" evidence="2">
    <location>
        <position position="1"/>
    </location>
</feature>
<organism evidence="2">
    <name type="scientific">mine drainage metagenome</name>
    <dbReference type="NCBI Taxonomy" id="410659"/>
    <lineage>
        <taxon>unclassified sequences</taxon>
        <taxon>metagenomes</taxon>
        <taxon>ecological metagenomes</taxon>
    </lineage>
</organism>
<dbReference type="GO" id="GO:0046166">
    <property type="term" value="P:glyceraldehyde-3-phosphate biosynthetic process"/>
    <property type="evidence" value="ECO:0007669"/>
    <property type="project" value="TreeGrafter"/>
</dbReference>
<comment type="caution">
    <text evidence="2">The sequence shown here is derived from an EMBL/GenBank/DDBJ whole genome shotgun (WGS) entry which is preliminary data.</text>
</comment>
<dbReference type="PANTHER" id="PTHR21139:SF42">
    <property type="entry name" value="TRIOSEPHOSPHATE ISOMERASE"/>
    <property type="match status" value="1"/>
</dbReference>
<dbReference type="InterPro" id="IPR000652">
    <property type="entry name" value="Triosephosphate_isomerase"/>
</dbReference>
<reference evidence="2" key="2">
    <citation type="journal article" date="2014" name="ISME J.">
        <title>Microbial stratification in low pH oxic and suboxic macroscopic growths along an acid mine drainage.</title>
        <authorList>
            <person name="Mendez-Garcia C."/>
            <person name="Mesa V."/>
            <person name="Sprenger R.R."/>
            <person name="Richter M."/>
            <person name="Diez M.S."/>
            <person name="Solano J."/>
            <person name="Bargiela R."/>
            <person name="Golyshina O.V."/>
            <person name="Manteca A."/>
            <person name="Ramos J.L."/>
            <person name="Gallego J.R."/>
            <person name="Llorente I."/>
            <person name="Martins Dos Santos V.A."/>
            <person name="Jensen O.N."/>
            <person name="Pelaez A.I."/>
            <person name="Sanchez J."/>
            <person name="Ferrer M."/>
        </authorList>
    </citation>
    <scope>NUCLEOTIDE SEQUENCE</scope>
</reference>
<dbReference type="PROSITE" id="PS51440">
    <property type="entry name" value="TIM_2"/>
    <property type="match status" value="1"/>
</dbReference>
<feature type="non-terminal residue" evidence="2">
    <location>
        <position position="104"/>
    </location>
</feature>
<dbReference type="GO" id="GO:0006094">
    <property type="term" value="P:gluconeogenesis"/>
    <property type="evidence" value="ECO:0007669"/>
    <property type="project" value="TreeGrafter"/>
</dbReference>
<dbReference type="EC" id="5.3.1.1" evidence="2"/>
<dbReference type="Gene3D" id="3.20.20.70">
    <property type="entry name" value="Aldolase class I"/>
    <property type="match status" value="1"/>
</dbReference>